<dbReference type="KEGG" id="mcad:Pan265_18600"/>
<evidence type="ECO:0000313" key="2">
    <source>
        <dbReference type="EMBL" id="QDU72001.1"/>
    </source>
</evidence>
<dbReference type="RefSeq" id="WP_236254303.1">
    <property type="nucleotide sequence ID" value="NZ_CP036280.1"/>
</dbReference>
<keyword evidence="2" id="KW-0413">Isomerase</keyword>
<dbReference type="Pfam" id="PF01370">
    <property type="entry name" value="Epimerase"/>
    <property type="match status" value="1"/>
</dbReference>
<dbReference type="EMBL" id="CP036280">
    <property type="protein sequence ID" value="QDU72001.1"/>
    <property type="molecule type" value="Genomic_DNA"/>
</dbReference>
<dbReference type="PANTHER" id="PTHR43245:SF13">
    <property type="entry name" value="UDP-D-APIOSE_UDP-D-XYLOSE SYNTHASE 2"/>
    <property type="match status" value="1"/>
</dbReference>
<name>A0A518BYE7_9BACT</name>
<gene>
    <name evidence="2" type="ORF">Pan265_18600</name>
</gene>
<dbReference type="Gene3D" id="3.40.50.720">
    <property type="entry name" value="NAD(P)-binding Rossmann-like Domain"/>
    <property type="match status" value="1"/>
</dbReference>
<feature type="domain" description="NAD-dependent epimerase/dehydratase" evidence="1">
    <location>
        <begin position="25"/>
        <end position="262"/>
    </location>
</feature>
<accession>A0A518BYE7</accession>
<protein>
    <submittedName>
        <fullName evidence="2">UDP-glucose 4-epimerase</fullName>
        <ecNumber evidence="2">5.1.3.2</ecNumber>
    </submittedName>
</protein>
<organism evidence="2 3">
    <name type="scientific">Mucisphaera calidilacus</name>
    <dbReference type="NCBI Taxonomy" id="2527982"/>
    <lineage>
        <taxon>Bacteria</taxon>
        <taxon>Pseudomonadati</taxon>
        <taxon>Planctomycetota</taxon>
        <taxon>Phycisphaerae</taxon>
        <taxon>Phycisphaerales</taxon>
        <taxon>Phycisphaeraceae</taxon>
        <taxon>Mucisphaera</taxon>
    </lineage>
</organism>
<dbReference type="SUPFAM" id="SSF51735">
    <property type="entry name" value="NAD(P)-binding Rossmann-fold domains"/>
    <property type="match status" value="1"/>
</dbReference>
<dbReference type="Proteomes" id="UP000320386">
    <property type="component" value="Chromosome"/>
</dbReference>
<dbReference type="InterPro" id="IPR001509">
    <property type="entry name" value="Epimerase_deHydtase"/>
</dbReference>
<dbReference type="AlphaFoldDB" id="A0A518BYE7"/>
<dbReference type="PANTHER" id="PTHR43245">
    <property type="entry name" value="BIFUNCTIONAL POLYMYXIN RESISTANCE PROTEIN ARNA"/>
    <property type="match status" value="1"/>
</dbReference>
<keyword evidence="3" id="KW-1185">Reference proteome</keyword>
<dbReference type="InterPro" id="IPR036291">
    <property type="entry name" value="NAD(P)-bd_dom_sf"/>
</dbReference>
<dbReference type="GO" id="GO:0003978">
    <property type="term" value="F:UDP-glucose 4-epimerase activity"/>
    <property type="evidence" value="ECO:0007669"/>
    <property type="project" value="UniProtKB-EC"/>
</dbReference>
<reference evidence="2 3" key="1">
    <citation type="submission" date="2019-02" db="EMBL/GenBank/DDBJ databases">
        <title>Deep-cultivation of Planctomycetes and their phenomic and genomic characterization uncovers novel biology.</title>
        <authorList>
            <person name="Wiegand S."/>
            <person name="Jogler M."/>
            <person name="Boedeker C."/>
            <person name="Pinto D."/>
            <person name="Vollmers J."/>
            <person name="Rivas-Marin E."/>
            <person name="Kohn T."/>
            <person name="Peeters S.H."/>
            <person name="Heuer A."/>
            <person name="Rast P."/>
            <person name="Oberbeckmann S."/>
            <person name="Bunk B."/>
            <person name="Jeske O."/>
            <person name="Meyerdierks A."/>
            <person name="Storesund J.E."/>
            <person name="Kallscheuer N."/>
            <person name="Luecker S."/>
            <person name="Lage O.M."/>
            <person name="Pohl T."/>
            <person name="Merkel B.J."/>
            <person name="Hornburger P."/>
            <person name="Mueller R.-W."/>
            <person name="Bruemmer F."/>
            <person name="Labrenz M."/>
            <person name="Spormann A.M."/>
            <person name="Op den Camp H."/>
            <person name="Overmann J."/>
            <person name="Amann R."/>
            <person name="Jetten M.S.M."/>
            <person name="Mascher T."/>
            <person name="Medema M.H."/>
            <person name="Devos D.P."/>
            <person name="Kaster A.-K."/>
            <person name="Ovreas L."/>
            <person name="Rohde M."/>
            <person name="Galperin M.Y."/>
            <person name="Jogler C."/>
        </authorList>
    </citation>
    <scope>NUCLEOTIDE SEQUENCE [LARGE SCALE GENOMIC DNA]</scope>
    <source>
        <strain evidence="2 3">Pan265</strain>
    </source>
</reference>
<evidence type="ECO:0000313" key="3">
    <source>
        <dbReference type="Proteomes" id="UP000320386"/>
    </source>
</evidence>
<evidence type="ECO:0000259" key="1">
    <source>
        <dbReference type="Pfam" id="PF01370"/>
    </source>
</evidence>
<proteinExistence type="predicted"/>
<dbReference type="InterPro" id="IPR050177">
    <property type="entry name" value="Lipid_A_modif_metabolic_enz"/>
</dbReference>
<dbReference type="Gene3D" id="3.90.25.10">
    <property type="entry name" value="UDP-galactose 4-epimerase, domain 1"/>
    <property type="match status" value="1"/>
</dbReference>
<sequence>MTHIIDSPIDWHALHAPKIAGRRLLVTGGAGFIGSHLIDAILAAGGAVTVLDDLSTGDPRHVRDDAEHYRFVRGTILDQTTVEEAAADCDAIVHLAALGSVPQSVAEPTRYHQVNEIGTLRVLEAARTTGVRRVLLASSAAVYGNSELLPKHEDMPTDPASPYAANKVAGESMLKAYARAYQPLDTVSLRFFNIFGPRQNANSAYAAAIAAFANRLSHGLAPTIFGDGKQSRDFCDVANVAHAILLAITRPDLLDGVSINIACAESITVQRLAEGMIQRFGRTSLQTIHEPERPGDVRHSLASIDRARGLLGYEPLVDFDTGLERTCDWYLRQAASEAAA</sequence>
<dbReference type="EC" id="5.1.3.2" evidence="2"/>